<evidence type="ECO:0000256" key="5">
    <source>
        <dbReference type="ARBA" id="ARBA00038219"/>
    </source>
</evidence>
<dbReference type="PANTHER" id="PTHR47254:SF1">
    <property type="entry name" value="CELL WALL MANNOPROTEIN CIS3-RELATED"/>
    <property type="match status" value="1"/>
</dbReference>
<dbReference type="OrthoDB" id="5415592at2759"/>
<dbReference type="Pfam" id="PF22799">
    <property type="entry name" value="PIR1-like_C"/>
    <property type="match status" value="1"/>
</dbReference>
<name>A0A2T2NME2_CORCC</name>
<dbReference type="InterPro" id="IPR054508">
    <property type="entry name" value="PIR1-like_C"/>
</dbReference>
<keyword evidence="10" id="KW-1185">Reference proteome</keyword>
<gene>
    <name evidence="9" type="ORF">BS50DRAFT_574865</name>
</gene>
<dbReference type="AlphaFoldDB" id="A0A2T2NME2"/>
<dbReference type="InterPro" id="IPR051153">
    <property type="entry name" value="Yeast_CWMannoprotein_PIR"/>
</dbReference>
<organism evidence="9 10">
    <name type="scientific">Corynespora cassiicola Philippines</name>
    <dbReference type="NCBI Taxonomy" id="1448308"/>
    <lineage>
        <taxon>Eukaryota</taxon>
        <taxon>Fungi</taxon>
        <taxon>Dikarya</taxon>
        <taxon>Ascomycota</taxon>
        <taxon>Pezizomycotina</taxon>
        <taxon>Dothideomycetes</taxon>
        <taxon>Pleosporomycetidae</taxon>
        <taxon>Pleosporales</taxon>
        <taxon>Corynesporascaceae</taxon>
        <taxon>Corynespora</taxon>
    </lineage>
</organism>
<evidence type="ECO:0000313" key="9">
    <source>
        <dbReference type="EMBL" id="PSN66436.1"/>
    </source>
</evidence>
<evidence type="ECO:0000256" key="2">
    <source>
        <dbReference type="ARBA" id="ARBA00022512"/>
    </source>
</evidence>
<evidence type="ECO:0000256" key="1">
    <source>
        <dbReference type="ARBA" id="ARBA00004191"/>
    </source>
</evidence>
<dbReference type="GO" id="GO:0009277">
    <property type="term" value="C:fungal-type cell wall"/>
    <property type="evidence" value="ECO:0007669"/>
    <property type="project" value="TreeGrafter"/>
</dbReference>
<protein>
    <recommendedName>
        <fullName evidence="8">Cell wall mannoprotein PIR1-like C-terminal domain-containing protein</fullName>
    </recommendedName>
</protein>
<evidence type="ECO:0000256" key="7">
    <source>
        <dbReference type="SAM" id="SignalP"/>
    </source>
</evidence>
<evidence type="ECO:0000313" key="10">
    <source>
        <dbReference type="Proteomes" id="UP000240883"/>
    </source>
</evidence>
<keyword evidence="4 7" id="KW-0732">Signal</keyword>
<dbReference type="Proteomes" id="UP000240883">
    <property type="component" value="Unassembled WGS sequence"/>
</dbReference>
<keyword evidence="3" id="KW-0964">Secreted</keyword>
<comment type="similarity">
    <text evidence="5">Belongs to the PIR protein family.</text>
</comment>
<comment type="subcellular location">
    <subcellularLocation>
        <location evidence="1">Secreted</location>
        <location evidence="1">Cell wall</location>
    </subcellularLocation>
</comment>
<evidence type="ECO:0000256" key="3">
    <source>
        <dbReference type="ARBA" id="ARBA00022525"/>
    </source>
</evidence>
<dbReference type="GO" id="GO:0031505">
    <property type="term" value="P:fungal-type cell wall organization"/>
    <property type="evidence" value="ECO:0007669"/>
    <property type="project" value="TreeGrafter"/>
</dbReference>
<dbReference type="EMBL" id="KZ678136">
    <property type="protein sequence ID" value="PSN66436.1"/>
    <property type="molecule type" value="Genomic_DNA"/>
</dbReference>
<dbReference type="GO" id="GO:0005199">
    <property type="term" value="F:structural constituent of cell wall"/>
    <property type="evidence" value="ECO:0007669"/>
    <property type="project" value="TreeGrafter"/>
</dbReference>
<feature type="signal peptide" evidence="7">
    <location>
        <begin position="1"/>
        <end position="20"/>
    </location>
</feature>
<feature type="region of interest" description="Disordered" evidence="6">
    <location>
        <begin position="183"/>
        <end position="209"/>
    </location>
</feature>
<dbReference type="PANTHER" id="PTHR47254">
    <property type="entry name" value="CELL WALL MANNOPROTEIN CIS3-RELATED"/>
    <property type="match status" value="1"/>
</dbReference>
<reference evidence="9 10" key="1">
    <citation type="journal article" date="2018" name="Front. Microbiol.">
        <title>Genome-Wide Analysis of Corynespora cassiicola Leaf Fall Disease Putative Effectors.</title>
        <authorList>
            <person name="Lopez D."/>
            <person name="Ribeiro S."/>
            <person name="Label P."/>
            <person name="Fumanal B."/>
            <person name="Venisse J.S."/>
            <person name="Kohler A."/>
            <person name="de Oliveira R.R."/>
            <person name="Labutti K."/>
            <person name="Lipzen A."/>
            <person name="Lail K."/>
            <person name="Bauer D."/>
            <person name="Ohm R.A."/>
            <person name="Barry K.W."/>
            <person name="Spatafora J."/>
            <person name="Grigoriev I.V."/>
            <person name="Martin F.M."/>
            <person name="Pujade-Renaud V."/>
        </authorList>
    </citation>
    <scope>NUCLEOTIDE SEQUENCE [LARGE SCALE GENOMIC DNA]</scope>
    <source>
        <strain evidence="9 10">Philippines</strain>
    </source>
</reference>
<feature type="domain" description="Cell wall mannoprotein PIR1-like C-terminal" evidence="8">
    <location>
        <begin position="71"/>
        <end position="144"/>
    </location>
</feature>
<evidence type="ECO:0000256" key="4">
    <source>
        <dbReference type="ARBA" id="ARBA00022729"/>
    </source>
</evidence>
<evidence type="ECO:0000259" key="8">
    <source>
        <dbReference type="Pfam" id="PF22799"/>
    </source>
</evidence>
<sequence length="283" mass="27719">MRATSFLAVLPLAASSFAQAVPEGIAPDQPAPEGCEDTSKRNFTIGILNLSKRETASEATSAALACTLEDGILHDPYGRTGSVVANYQFQFDGPPQAGAIYTGGFSICQNNSLALGGSTVWYRCMSGEFGNLYDRSIGDQCAPVNIVVSYVEEPESSSSVAPSSTAATSVASSKAESASGSASLSSAASGSASESASATPTGSVNGTAVSTGIPSTLSSALASETASGTTAGASTAAAGASTAAAGATGAPEAPAEGSANPTRVPRAETFGAVVGIIGAALLL</sequence>
<keyword evidence="2" id="KW-0134">Cell wall</keyword>
<feature type="chain" id="PRO_5015492204" description="Cell wall mannoprotein PIR1-like C-terminal domain-containing protein" evidence="7">
    <location>
        <begin position="21"/>
        <end position="283"/>
    </location>
</feature>
<proteinExistence type="inferred from homology"/>
<evidence type="ECO:0000256" key="6">
    <source>
        <dbReference type="SAM" id="MobiDB-lite"/>
    </source>
</evidence>
<accession>A0A2T2NME2</accession>
<feature type="compositionally biased region" description="Low complexity" evidence="6">
    <location>
        <begin position="183"/>
        <end position="203"/>
    </location>
</feature>